<proteinExistence type="predicted"/>
<comment type="caution">
    <text evidence="1">The sequence shown here is derived from an EMBL/GenBank/DDBJ whole genome shotgun (WGS) entry which is preliminary data.</text>
</comment>
<dbReference type="AlphaFoldDB" id="A0ABD1XUA0"/>
<dbReference type="Proteomes" id="UP001605036">
    <property type="component" value="Unassembled WGS sequence"/>
</dbReference>
<keyword evidence="2" id="KW-1185">Reference proteome</keyword>
<evidence type="ECO:0000313" key="2">
    <source>
        <dbReference type="Proteomes" id="UP001605036"/>
    </source>
</evidence>
<gene>
    <name evidence="1" type="ORF">R1flu_022790</name>
</gene>
<evidence type="ECO:0000313" key="1">
    <source>
        <dbReference type="EMBL" id="KAL2611098.1"/>
    </source>
</evidence>
<reference evidence="1 2" key="1">
    <citation type="submission" date="2024-09" db="EMBL/GenBank/DDBJ databases">
        <title>Chromosome-scale assembly of Riccia fluitans.</title>
        <authorList>
            <person name="Paukszto L."/>
            <person name="Sawicki J."/>
            <person name="Karawczyk K."/>
            <person name="Piernik-Szablinska J."/>
            <person name="Szczecinska M."/>
            <person name="Mazdziarz M."/>
        </authorList>
    </citation>
    <scope>NUCLEOTIDE SEQUENCE [LARGE SCALE GENOMIC DNA]</scope>
    <source>
        <strain evidence="1">Rf_01</strain>
        <tissue evidence="1">Aerial parts of the thallus</tissue>
    </source>
</reference>
<protein>
    <submittedName>
        <fullName evidence="1">Uncharacterized protein</fullName>
    </submittedName>
</protein>
<organism evidence="1 2">
    <name type="scientific">Riccia fluitans</name>
    <dbReference type="NCBI Taxonomy" id="41844"/>
    <lineage>
        <taxon>Eukaryota</taxon>
        <taxon>Viridiplantae</taxon>
        <taxon>Streptophyta</taxon>
        <taxon>Embryophyta</taxon>
        <taxon>Marchantiophyta</taxon>
        <taxon>Marchantiopsida</taxon>
        <taxon>Marchantiidae</taxon>
        <taxon>Marchantiales</taxon>
        <taxon>Ricciaceae</taxon>
        <taxon>Riccia</taxon>
    </lineage>
</organism>
<dbReference type="EMBL" id="JBHFFA010000007">
    <property type="protein sequence ID" value="KAL2611098.1"/>
    <property type="molecule type" value="Genomic_DNA"/>
</dbReference>
<sequence length="125" mass="13981">MDEWGDPELLQTVGNFGKALPFGLSRQLPGAWRWSFVLHRCASRWTLSGADRAAGCAEFPYAFLSPKRHSGTWLGSGARLIISLIFRPAARRLPLRDTAALCYRLRNFTESVTDWVPLKGGLYLA</sequence>
<name>A0ABD1XUA0_9MARC</name>
<accession>A0ABD1XUA0</accession>